<proteinExistence type="predicted"/>
<dbReference type="Proteomes" id="UP000310689">
    <property type="component" value="Unassembled WGS sequence"/>
</dbReference>
<comment type="caution">
    <text evidence="2">The sequence shown here is derived from an EMBL/GenBank/DDBJ whole genome shotgun (WGS) entry which is preliminary data.</text>
</comment>
<dbReference type="PROSITE" id="PS50878">
    <property type="entry name" value="RT_POL"/>
    <property type="match status" value="1"/>
</dbReference>
<dbReference type="AlphaFoldDB" id="A0A4T0IKN7"/>
<dbReference type="EMBL" id="SPOI01000505">
    <property type="protein sequence ID" value="TIB27545.1"/>
    <property type="molecule type" value="Genomic_DNA"/>
</dbReference>
<dbReference type="SUPFAM" id="SSF56672">
    <property type="entry name" value="DNA/RNA polymerases"/>
    <property type="match status" value="1"/>
</dbReference>
<feature type="domain" description="Reverse transcriptase" evidence="1">
    <location>
        <begin position="158"/>
        <end position="393"/>
    </location>
</feature>
<gene>
    <name evidence="2" type="ORF">E3P86_04120</name>
</gene>
<evidence type="ECO:0000313" key="2">
    <source>
        <dbReference type="EMBL" id="TIB27545.1"/>
    </source>
</evidence>
<dbReference type="Pfam" id="PF00078">
    <property type="entry name" value="RVT_1"/>
    <property type="match status" value="1"/>
</dbReference>
<name>A0A4T0IKN7_WALIC</name>
<dbReference type="InterPro" id="IPR043502">
    <property type="entry name" value="DNA/RNA_pol_sf"/>
</dbReference>
<organism evidence="2 3">
    <name type="scientific">Wallemia ichthyophaga</name>
    <dbReference type="NCBI Taxonomy" id="245174"/>
    <lineage>
        <taxon>Eukaryota</taxon>
        <taxon>Fungi</taxon>
        <taxon>Dikarya</taxon>
        <taxon>Basidiomycota</taxon>
        <taxon>Wallemiomycotina</taxon>
        <taxon>Wallemiomycetes</taxon>
        <taxon>Wallemiales</taxon>
        <taxon>Wallemiaceae</taxon>
        <taxon>Wallemia</taxon>
    </lineage>
</organism>
<evidence type="ECO:0000313" key="3">
    <source>
        <dbReference type="Proteomes" id="UP000310689"/>
    </source>
</evidence>
<feature type="non-terminal residue" evidence="2">
    <location>
        <position position="596"/>
    </location>
</feature>
<reference evidence="2 3" key="1">
    <citation type="submission" date="2019-03" db="EMBL/GenBank/DDBJ databases">
        <title>Sequencing 23 genomes of Wallemia ichthyophaga.</title>
        <authorList>
            <person name="Gostincar C."/>
        </authorList>
    </citation>
    <scope>NUCLEOTIDE SEQUENCE [LARGE SCALE GENOMIC DNA]</scope>
    <source>
        <strain evidence="2 3">EXF-6200</strain>
    </source>
</reference>
<protein>
    <recommendedName>
        <fullName evidence="1">Reverse transcriptase domain-containing protein</fullName>
    </recommendedName>
</protein>
<accession>A0A4T0IKN7</accession>
<dbReference type="PANTHER" id="PTHR19446">
    <property type="entry name" value="REVERSE TRANSCRIPTASES"/>
    <property type="match status" value="1"/>
</dbReference>
<dbReference type="InterPro" id="IPR000477">
    <property type="entry name" value="RT_dom"/>
</dbReference>
<evidence type="ECO:0000259" key="1">
    <source>
        <dbReference type="PROSITE" id="PS50878"/>
    </source>
</evidence>
<sequence>MFKAWSRGLAPALREAKSGRQQASRLLSQYPFIDLHPVQVTPPSEGRSVVKAVEGYVEQGRPGTASNILGGTSSIHELTEDVVNTLQAKHPAGQHNPFGKRVGYLPGSMPLDSECFEAFKKMNPGTSAGPSGWTHALTKEAFKVPQFKTFINLLCRMVIQGTAPGRYMMCASRLIPLAKPDGGVRPIAVGEVFYRITMKTLMRTYYKESALLPCQLGVGSSGGVEPIVLAAQRQVDKPCTDFKFLISLDFSNAFNSIKRSTLGKAIHRNLPSLFKAIKWAYDAPTPLIVNDSKSTVTVESSEGVKQGDPMGPLLFSLAAKETLQQLQRQLEGRATLMAYLDDIFLFAKEDVMDEVEDFFKNVTCGLQLNRKKCSVVAWEDIRRDGYGMLGSAVGSREPRVHFLRNKVSSVVEKLDSMKGIKYQHQLLLLHRCVQMELRHLQRTLRTDDILSEWAPLDIALHNKVKDLRGSPRVQGLDGWVIGMPIRHGGMGIPAHSCLAPIAYRCMEDMADRTLVPIFNPEDVVDEQPLALQRQKAEEFYESEIGKVVPTLSRDQQNVLMDSSSKFGRKWITTFPYNRSLTLSDTEVSYALHIRTL</sequence>